<dbReference type="Pfam" id="PF13460">
    <property type="entry name" value="NAD_binding_10"/>
    <property type="match status" value="1"/>
</dbReference>
<dbReference type="InterPro" id="IPR016040">
    <property type="entry name" value="NAD(P)-bd_dom"/>
</dbReference>
<dbReference type="InterPro" id="IPR036291">
    <property type="entry name" value="NAD(P)-bd_dom_sf"/>
</dbReference>
<proteinExistence type="predicted"/>
<feature type="domain" description="NAD(P)-binding" evidence="1">
    <location>
        <begin position="10"/>
        <end position="123"/>
    </location>
</feature>
<sequence>MNMKTALLAGATGLVGGHLLHHLLDMGDYEQVTILIRKPLELQHPKLRQVVVDFDQLDQYREYFEVDDMYCCLGTTIKKAGSQAAFRKVDYEYPLQIAKLAHSKGANKLIMVTSIGANAQSAFFYTRVKGEVEAAILRVGLPSVHFLHPSQLLGARQEQRPAEKVAIVLSPLLKLFTRGKWSKYTPIQAQDVALAMIGIGQYAPQGNHVYEYEQIMSFAHSCSSSFNGINGS</sequence>
<accession>A0ABW3HQ16</accession>
<reference evidence="3" key="1">
    <citation type="journal article" date="2019" name="Int. J. Syst. Evol. Microbiol.">
        <title>The Global Catalogue of Microorganisms (GCM) 10K type strain sequencing project: providing services to taxonomists for standard genome sequencing and annotation.</title>
        <authorList>
            <consortium name="The Broad Institute Genomics Platform"/>
            <consortium name="The Broad Institute Genome Sequencing Center for Infectious Disease"/>
            <person name="Wu L."/>
            <person name="Ma J."/>
        </authorList>
    </citation>
    <scope>NUCLEOTIDE SEQUENCE [LARGE SCALE GENOMIC DNA]</scope>
    <source>
        <strain evidence="3">CCUG 59129</strain>
    </source>
</reference>
<keyword evidence="3" id="KW-1185">Reference proteome</keyword>
<name>A0ABW3HQ16_9BACL</name>
<evidence type="ECO:0000313" key="3">
    <source>
        <dbReference type="Proteomes" id="UP001596989"/>
    </source>
</evidence>
<gene>
    <name evidence="2" type="ORF">ACFQ2I_09495</name>
</gene>
<organism evidence="2 3">
    <name type="scientific">Paenibacillus chungangensis</name>
    <dbReference type="NCBI Taxonomy" id="696535"/>
    <lineage>
        <taxon>Bacteria</taxon>
        <taxon>Bacillati</taxon>
        <taxon>Bacillota</taxon>
        <taxon>Bacilli</taxon>
        <taxon>Bacillales</taxon>
        <taxon>Paenibacillaceae</taxon>
        <taxon>Paenibacillus</taxon>
    </lineage>
</organism>
<protein>
    <submittedName>
        <fullName evidence="2">Oxidoreductase</fullName>
    </submittedName>
</protein>
<dbReference type="PANTHER" id="PTHR14097:SF7">
    <property type="entry name" value="OXIDOREDUCTASE HTATIP2"/>
    <property type="match status" value="1"/>
</dbReference>
<evidence type="ECO:0000313" key="2">
    <source>
        <dbReference type="EMBL" id="MFD0959628.1"/>
    </source>
</evidence>
<dbReference type="Proteomes" id="UP001596989">
    <property type="component" value="Unassembled WGS sequence"/>
</dbReference>
<comment type="caution">
    <text evidence="2">The sequence shown here is derived from an EMBL/GenBank/DDBJ whole genome shotgun (WGS) entry which is preliminary data.</text>
</comment>
<evidence type="ECO:0000259" key="1">
    <source>
        <dbReference type="Pfam" id="PF13460"/>
    </source>
</evidence>
<dbReference type="CDD" id="cd05250">
    <property type="entry name" value="CC3_like_SDR_a"/>
    <property type="match status" value="1"/>
</dbReference>
<dbReference type="Gene3D" id="3.40.50.720">
    <property type="entry name" value="NAD(P)-binding Rossmann-like Domain"/>
    <property type="match status" value="1"/>
</dbReference>
<dbReference type="SUPFAM" id="SSF51735">
    <property type="entry name" value="NAD(P)-binding Rossmann-fold domains"/>
    <property type="match status" value="1"/>
</dbReference>
<dbReference type="EMBL" id="JBHTJZ010000009">
    <property type="protein sequence ID" value="MFD0959628.1"/>
    <property type="molecule type" value="Genomic_DNA"/>
</dbReference>
<dbReference type="RefSeq" id="WP_377563814.1">
    <property type="nucleotide sequence ID" value="NZ_JBHTJZ010000009.1"/>
</dbReference>
<dbReference type="PANTHER" id="PTHR14097">
    <property type="entry name" value="OXIDOREDUCTASE HTATIP2"/>
    <property type="match status" value="1"/>
</dbReference>